<dbReference type="AlphaFoldDB" id="A0A1D6EFX3"/>
<dbReference type="GO" id="GO:0043531">
    <property type="term" value="F:ADP binding"/>
    <property type="evidence" value="ECO:0007669"/>
    <property type="project" value="InterPro"/>
</dbReference>
<proteinExistence type="predicted"/>
<dbReference type="Pfam" id="PF23559">
    <property type="entry name" value="WHD_DRP"/>
    <property type="match status" value="1"/>
</dbReference>
<dbReference type="PaxDb" id="4577-GRMZM2G376708_P01"/>
<dbReference type="InterPro" id="IPR058922">
    <property type="entry name" value="WHD_DRP"/>
</dbReference>
<dbReference type="InterPro" id="IPR032675">
    <property type="entry name" value="LRR_dom_sf"/>
</dbReference>
<dbReference type="GO" id="GO:0009626">
    <property type="term" value="P:plant-type hypersensitive response"/>
    <property type="evidence" value="ECO:0007669"/>
    <property type="project" value="UniProtKB-ARBA"/>
</dbReference>
<keyword evidence="1" id="KW-0677">Repeat</keyword>
<dbReference type="GO" id="GO:0002758">
    <property type="term" value="P:innate immune response-activating signaling pathway"/>
    <property type="evidence" value="ECO:0007669"/>
    <property type="project" value="UniProtKB-ARBA"/>
</dbReference>
<dbReference type="SUPFAM" id="SSF52540">
    <property type="entry name" value="P-loop containing nucleoside triphosphate hydrolases"/>
    <property type="match status" value="1"/>
</dbReference>
<dbReference type="EMBL" id="CM007648">
    <property type="protein sequence ID" value="ONM19079.1"/>
    <property type="molecule type" value="Genomic_DNA"/>
</dbReference>
<evidence type="ECO:0000256" key="1">
    <source>
        <dbReference type="ARBA" id="ARBA00022737"/>
    </source>
</evidence>
<evidence type="ECO:0000259" key="3">
    <source>
        <dbReference type="Pfam" id="PF00931"/>
    </source>
</evidence>
<dbReference type="Pfam" id="PF00931">
    <property type="entry name" value="NB-ARC"/>
    <property type="match status" value="1"/>
</dbReference>
<dbReference type="InterPro" id="IPR055414">
    <property type="entry name" value="LRR_R13L4/SHOC2-like"/>
</dbReference>
<evidence type="ECO:0000256" key="2">
    <source>
        <dbReference type="ARBA" id="ARBA00022821"/>
    </source>
</evidence>
<organism evidence="6">
    <name type="scientific">Zea mays</name>
    <name type="common">Maize</name>
    <dbReference type="NCBI Taxonomy" id="4577"/>
    <lineage>
        <taxon>Eukaryota</taxon>
        <taxon>Viridiplantae</taxon>
        <taxon>Streptophyta</taxon>
        <taxon>Embryophyta</taxon>
        <taxon>Tracheophyta</taxon>
        <taxon>Spermatophyta</taxon>
        <taxon>Magnoliopsida</taxon>
        <taxon>Liliopsida</taxon>
        <taxon>Poales</taxon>
        <taxon>Poaceae</taxon>
        <taxon>PACMAD clade</taxon>
        <taxon>Panicoideae</taxon>
        <taxon>Andropogonodae</taxon>
        <taxon>Andropogoneae</taxon>
        <taxon>Tripsacinae</taxon>
        <taxon>Zea</taxon>
    </lineage>
</organism>
<protein>
    <submittedName>
        <fullName evidence="6">Uncharacterized protein</fullName>
    </submittedName>
</protein>
<dbReference type="FunFam" id="1.10.10.10:FF:000322">
    <property type="entry name" value="Probable disease resistance protein At1g63360"/>
    <property type="match status" value="1"/>
</dbReference>
<dbReference type="Gene3D" id="3.40.50.300">
    <property type="entry name" value="P-loop containing nucleotide triphosphate hydrolases"/>
    <property type="match status" value="1"/>
</dbReference>
<name>A0A1D6EFX3_MAIZE</name>
<dbReference type="InterPro" id="IPR044974">
    <property type="entry name" value="Disease_R_plants"/>
</dbReference>
<reference evidence="6" key="1">
    <citation type="submission" date="2015-12" db="EMBL/GenBank/DDBJ databases">
        <title>Update maize B73 reference genome by single molecule sequencing technologies.</title>
        <authorList>
            <consortium name="Maize Genome Sequencing Project"/>
            <person name="Ware D."/>
        </authorList>
    </citation>
    <scope>NUCLEOTIDE SEQUENCE [LARGE SCALE GENOMIC DNA]</scope>
    <source>
        <tissue evidence="6">Seedling</tissue>
    </source>
</reference>
<dbReference type="OMA" id="KKCSDVP"/>
<feature type="domain" description="NB-ARC" evidence="3">
    <location>
        <begin position="3"/>
        <end position="73"/>
    </location>
</feature>
<sequence length="452" mass="52007">MHGRYLIVIDDVWDIESWEIIKSALDEKNTQGRIITTTRNRQVASNEVVYELQPLSHDSSKKLFCMRLFQGEDKCPANHPEEASKRILDKCGDLKTCLLYQSVYPEDYEIEECLIWKWVAKGFIQKKAGSSSLFEQGEEYFYELINRSMIQAVESKKFAGIIYGCRVHDMVLDLIRDLSTEENFVTVSYVDDRRGTPSSLTRNVVRRLAHQNRRLTKETHQDNLMESSMRSLVACGCDIDGWVFVFHPSSKLLRVLALEKCRPSTDIRNLLWLEHSETVRYTKSWDGLGKLLHLRYLGLCGTRIYELPEEIRSLKFLQALDLLVPSEEDSTSVSFNIWKGDEDVVALGSRTKGECSRRVAPTTLVVMPDLIELGFYVPFRTLYLYKSRNGSSCDSLGWECFPSRYTKSMQLSTVRSTHSFASFLQLPFLLGLSAWIYSELLGYRASSSHEKV</sequence>
<dbReference type="PANTHER" id="PTHR23155:SF1116">
    <property type="entry name" value="OS12G0273300 PROTEIN"/>
    <property type="match status" value="1"/>
</dbReference>
<dbReference type="Pfam" id="PF23598">
    <property type="entry name" value="LRR_14"/>
    <property type="match status" value="1"/>
</dbReference>
<dbReference type="GO" id="GO:0042742">
    <property type="term" value="P:defense response to bacterium"/>
    <property type="evidence" value="ECO:0007669"/>
    <property type="project" value="UniProtKB-ARBA"/>
</dbReference>
<dbReference type="InterPro" id="IPR002182">
    <property type="entry name" value="NB-ARC"/>
</dbReference>
<dbReference type="eggNOG" id="KOG4658">
    <property type="taxonomic scope" value="Eukaryota"/>
</dbReference>
<dbReference type="Gene3D" id="3.80.10.10">
    <property type="entry name" value="Ribonuclease Inhibitor"/>
    <property type="match status" value="1"/>
</dbReference>
<dbReference type="InterPro" id="IPR027417">
    <property type="entry name" value="P-loop_NTPase"/>
</dbReference>
<dbReference type="Gene3D" id="1.10.10.10">
    <property type="entry name" value="Winged helix-like DNA-binding domain superfamily/Winged helix DNA-binding domain"/>
    <property type="match status" value="1"/>
</dbReference>
<feature type="domain" description="Disease resistance R13L4/SHOC-2-like LRR" evidence="5">
    <location>
        <begin position="229"/>
        <end position="322"/>
    </location>
</feature>
<keyword evidence="2" id="KW-0611">Plant defense</keyword>
<evidence type="ECO:0000313" key="6">
    <source>
        <dbReference type="EMBL" id="ONM19079.1"/>
    </source>
</evidence>
<dbReference type="PANTHER" id="PTHR23155">
    <property type="entry name" value="DISEASE RESISTANCE PROTEIN RP"/>
    <property type="match status" value="1"/>
</dbReference>
<dbReference type="SUPFAM" id="SSF52058">
    <property type="entry name" value="L domain-like"/>
    <property type="match status" value="1"/>
</dbReference>
<accession>A0A1D6EFX3</accession>
<evidence type="ECO:0000259" key="4">
    <source>
        <dbReference type="Pfam" id="PF23559"/>
    </source>
</evidence>
<dbReference type="InParanoid" id="A0A1D6EFX3"/>
<feature type="domain" description="Disease resistance protein winged helix" evidence="4">
    <location>
        <begin position="103"/>
        <end position="175"/>
    </location>
</feature>
<gene>
    <name evidence="6" type="ORF">ZEAMMB73_Zm00001d004527</name>
</gene>
<evidence type="ECO:0000259" key="5">
    <source>
        <dbReference type="Pfam" id="PF23598"/>
    </source>
</evidence>
<dbReference type="InterPro" id="IPR036388">
    <property type="entry name" value="WH-like_DNA-bd_sf"/>
</dbReference>